<reference evidence="2" key="1">
    <citation type="journal article" date="2015" name="Front. Microbiol.">
        <title>Combining genomic sequencing methods to explore viral diversity and reveal potential virus-host interactions.</title>
        <authorList>
            <person name="Chow C.E."/>
            <person name="Winget D.M."/>
            <person name="White R.A.III."/>
            <person name="Hallam S.J."/>
            <person name="Suttle C.A."/>
        </authorList>
    </citation>
    <scope>NUCLEOTIDE SEQUENCE</scope>
    <source>
        <strain evidence="2">Anoxic2_3</strain>
    </source>
</reference>
<organism evidence="2">
    <name type="scientific">uncultured marine virus</name>
    <dbReference type="NCBI Taxonomy" id="186617"/>
    <lineage>
        <taxon>Viruses</taxon>
        <taxon>environmental samples</taxon>
    </lineage>
</organism>
<reference evidence="2" key="2">
    <citation type="submission" date="2015-03" db="EMBL/GenBank/DDBJ databases">
        <authorList>
            <person name="Chow C.-E.T."/>
            <person name="Winget D.M."/>
            <person name="White R.A.III."/>
            <person name="Hallam S.J."/>
            <person name="Suttle C.A."/>
        </authorList>
    </citation>
    <scope>NUCLEOTIDE SEQUENCE</scope>
    <source>
        <strain evidence="2">Anoxic2_3</strain>
    </source>
</reference>
<keyword evidence="1" id="KW-0472">Membrane</keyword>
<protein>
    <submittedName>
        <fullName evidence="2">Putative phage major capsid protein</fullName>
    </submittedName>
</protein>
<keyword evidence="1" id="KW-1133">Transmembrane helix</keyword>
<keyword evidence="1" id="KW-0812">Transmembrane</keyword>
<name>A0A0F7L2Y7_9VIRU</name>
<accession>A0A0F7L2Y7</accession>
<feature type="transmembrane region" description="Helical" evidence="1">
    <location>
        <begin position="59"/>
        <end position="82"/>
    </location>
</feature>
<proteinExistence type="predicted"/>
<dbReference type="EMBL" id="KR029587">
    <property type="protein sequence ID" value="AKH46894.1"/>
    <property type="molecule type" value="Genomic_DNA"/>
</dbReference>
<evidence type="ECO:0000256" key="1">
    <source>
        <dbReference type="SAM" id="Phobius"/>
    </source>
</evidence>
<sequence>MSLPHQQEKRMASDAERLAVIEERLDTLCDRFDDLDDKLDRWMSEDHDRLVRLESTVKNALWIGGILLGATASAVLALAFGVGI</sequence>
<evidence type="ECO:0000313" key="2">
    <source>
        <dbReference type="EMBL" id="AKH46894.1"/>
    </source>
</evidence>